<evidence type="ECO:0000313" key="1">
    <source>
        <dbReference type="Proteomes" id="UP000887565"/>
    </source>
</evidence>
<protein>
    <submittedName>
        <fullName evidence="2">Uncharacterized protein</fullName>
    </submittedName>
</protein>
<proteinExistence type="predicted"/>
<sequence>LFLYLKIFTRPSLRTTSKGLSVVVVLVEIGFQKITFPKRSTSKSPCQVRTIFFGLSFFDEEDDGSDFLLENVGEIVVEVVGDDCAGSIDGCAIVDDGCIENDDCVRIGGCTENDDCGRGGSTFLTIADQDTDLDPDLKKSGLVDLDQIQIENWFSGPRSGS</sequence>
<evidence type="ECO:0000313" key="2">
    <source>
        <dbReference type="WBParaSite" id="nRc.2.0.1.t11303-RA"/>
    </source>
</evidence>
<keyword evidence="1" id="KW-1185">Reference proteome</keyword>
<dbReference type="WBParaSite" id="nRc.2.0.1.t11303-RA">
    <property type="protein sequence ID" value="nRc.2.0.1.t11303-RA"/>
    <property type="gene ID" value="nRc.2.0.1.g11303"/>
</dbReference>
<dbReference type="AlphaFoldDB" id="A0A915IBZ3"/>
<name>A0A915IBZ3_ROMCU</name>
<accession>A0A915IBZ3</accession>
<organism evidence="1 2">
    <name type="scientific">Romanomermis culicivorax</name>
    <name type="common">Nematode worm</name>
    <dbReference type="NCBI Taxonomy" id="13658"/>
    <lineage>
        <taxon>Eukaryota</taxon>
        <taxon>Metazoa</taxon>
        <taxon>Ecdysozoa</taxon>
        <taxon>Nematoda</taxon>
        <taxon>Enoplea</taxon>
        <taxon>Dorylaimia</taxon>
        <taxon>Mermithida</taxon>
        <taxon>Mermithoidea</taxon>
        <taxon>Mermithidae</taxon>
        <taxon>Romanomermis</taxon>
    </lineage>
</organism>
<reference evidence="2" key="1">
    <citation type="submission" date="2022-11" db="UniProtKB">
        <authorList>
            <consortium name="WormBaseParasite"/>
        </authorList>
    </citation>
    <scope>IDENTIFICATION</scope>
</reference>
<dbReference type="Proteomes" id="UP000887565">
    <property type="component" value="Unplaced"/>
</dbReference>